<gene>
    <name evidence="1" type="ORF">Poli38472_011867</name>
</gene>
<dbReference type="Pfam" id="PF06999">
    <property type="entry name" value="Suc_Fer-like"/>
    <property type="match status" value="1"/>
</dbReference>
<dbReference type="AlphaFoldDB" id="A0A8K1C892"/>
<dbReference type="Proteomes" id="UP000794436">
    <property type="component" value="Unassembled WGS sequence"/>
</dbReference>
<sequence length="295" mass="32734">MLRRCSQLTKTPLYVPALARSLSLGEAIQDFGRAARRAARQAARQDEPQPVAIEGTAPFYHRQLVVVDAVSTPTQWPKKLEMSNHLIAAYTKAKIAINENPKTSPLNTIAATPFPLPSCADATAEATEMPAKHDVLVFPELVRVHDVTLEQIPALVEKLVPSDVDVQGVLHQENLEFSKMAEGYHIFVCAHEQRDFRCGCNGPLLLRWLKDIGEKRNISLHLYSASHFGGHRYAANAIVYPSGDWFGLLNEPADAEALVQALEDQDPLRLASQWRGRINMTKEEQIEALQTASEA</sequence>
<keyword evidence="2" id="KW-1185">Reference proteome</keyword>
<dbReference type="Gene3D" id="3.40.30.10">
    <property type="entry name" value="Glutaredoxin"/>
    <property type="match status" value="1"/>
</dbReference>
<dbReference type="CDD" id="cd03062">
    <property type="entry name" value="TRX_Fd_Sucrase"/>
    <property type="match status" value="1"/>
</dbReference>
<dbReference type="InterPro" id="IPR036249">
    <property type="entry name" value="Thioredoxin-like_sf"/>
</dbReference>
<name>A0A8K1C892_PYTOL</name>
<comment type="caution">
    <text evidence="1">The sequence shown here is derived from an EMBL/GenBank/DDBJ whole genome shotgun (WGS) entry which is preliminary data.</text>
</comment>
<evidence type="ECO:0000313" key="2">
    <source>
        <dbReference type="Proteomes" id="UP000794436"/>
    </source>
</evidence>
<protein>
    <submittedName>
        <fullName evidence="1">Uncharacterized protein</fullName>
    </submittedName>
</protein>
<proteinExistence type="predicted"/>
<dbReference type="InterPro" id="IPR009737">
    <property type="entry name" value="Aim32/Apd1-like"/>
</dbReference>
<accession>A0A8K1C892</accession>
<dbReference type="PANTHER" id="PTHR31902">
    <property type="entry name" value="ACTIN PATCHES DISTAL PROTEIN 1"/>
    <property type="match status" value="1"/>
</dbReference>
<organism evidence="1 2">
    <name type="scientific">Pythium oligandrum</name>
    <name type="common">Mycoparasitic fungus</name>
    <dbReference type="NCBI Taxonomy" id="41045"/>
    <lineage>
        <taxon>Eukaryota</taxon>
        <taxon>Sar</taxon>
        <taxon>Stramenopiles</taxon>
        <taxon>Oomycota</taxon>
        <taxon>Peronosporomycetes</taxon>
        <taxon>Pythiales</taxon>
        <taxon>Pythiaceae</taxon>
        <taxon>Pythium</taxon>
    </lineage>
</organism>
<dbReference type="OrthoDB" id="10253744at2759"/>
<evidence type="ECO:0000313" key="1">
    <source>
        <dbReference type="EMBL" id="TMW58279.1"/>
    </source>
</evidence>
<reference evidence="1" key="1">
    <citation type="submission" date="2019-03" db="EMBL/GenBank/DDBJ databases">
        <title>Long read genome sequence of the mycoparasitic Pythium oligandrum ATCC 38472 isolated from sugarbeet rhizosphere.</title>
        <authorList>
            <person name="Gaulin E."/>
        </authorList>
    </citation>
    <scope>NUCLEOTIDE SEQUENCE</scope>
    <source>
        <strain evidence="1">ATCC 38472_TT</strain>
    </source>
</reference>
<dbReference type="PANTHER" id="PTHR31902:SF14">
    <property type="entry name" value="ACTIN PATCHES DISTAL PROTEIN 1"/>
    <property type="match status" value="1"/>
</dbReference>
<dbReference type="EMBL" id="SPLM01000112">
    <property type="protein sequence ID" value="TMW58279.1"/>
    <property type="molecule type" value="Genomic_DNA"/>
</dbReference>
<dbReference type="SUPFAM" id="SSF52833">
    <property type="entry name" value="Thioredoxin-like"/>
    <property type="match status" value="1"/>
</dbReference>